<dbReference type="Pfam" id="PF02811">
    <property type="entry name" value="PHP"/>
    <property type="match status" value="1"/>
</dbReference>
<protein>
    <submittedName>
        <fullName evidence="2">PHP domain-containing protein</fullName>
    </submittedName>
</protein>
<dbReference type="EMBL" id="JAENHP010000017">
    <property type="protein sequence ID" value="MBM2620964.1"/>
    <property type="molecule type" value="Genomic_DNA"/>
</dbReference>
<dbReference type="SUPFAM" id="SSF89550">
    <property type="entry name" value="PHP domain-like"/>
    <property type="match status" value="1"/>
</dbReference>
<sequence>MRDELPADSHVHSEWSWDTPIGDMEATCARAVELGVPAVAFTEHLDHIVWTADRRTLEESPHLASFADGLGQVTAPPFDAVGYLAAIERCRQRFPDLRVLSGLEIGEPHLHTEAVARVLSAGRFDRVLGSMHALPIAGEYYEPPGMFEHYGRVEAIRRYLLGIPAVVAGSDVFAVFAHIDYPVRFWPVDAEPFDPYGWEEEFRLALRAVADGGRVLEVNSQVPLHPEILRWWREEGGDAVSFGSDAHDPTTLAGGFREVAHMVEAHGFRPGREPHDFWTR</sequence>
<reference evidence="2 3" key="1">
    <citation type="submission" date="2021-01" db="EMBL/GenBank/DDBJ databases">
        <title>Actinoplanes sp. nov. LDG1-06 isolated from lichen.</title>
        <authorList>
            <person name="Saeng-In P."/>
            <person name="Phongsopitanun W."/>
            <person name="Kanchanasin P."/>
            <person name="Yuki M."/>
            <person name="Kudo T."/>
            <person name="Ohkuma M."/>
            <person name="Tanasupawat S."/>
        </authorList>
    </citation>
    <scope>NUCLEOTIDE SEQUENCE [LARGE SCALE GENOMIC DNA]</scope>
    <source>
        <strain evidence="2 3">LDG1-06</strain>
    </source>
</reference>
<dbReference type="InterPro" id="IPR004013">
    <property type="entry name" value="PHP_dom"/>
</dbReference>
<evidence type="ECO:0000313" key="3">
    <source>
        <dbReference type="Proteomes" id="UP000632138"/>
    </source>
</evidence>
<evidence type="ECO:0000259" key="1">
    <source>
        <dbReference type="Pfam" id="PF02811"/>
    </source>
</evidence>
<name>A0ABS2AMA5_9ACTN</name>
<dbReference type="RefSeq" id="WP_203380951.1">
    <property type="nucleotide sequence ID" value="NZ_JAENHP010000017.1"/>
</dbReference>
<dbReference type="Gene3D" id="3.20.20.140">
    <property type="entry name" value="Metal-dependent hydrolases"/>
    <property type="match status" value="1"/>
</dbReference>
<gene>
    <name evidence="2" type="ORF">JIG36_36240</name>
</gene>
<comment type="caution">
    <text evidence="2">The sequence shown here is derived from an EMBL/GenBank/DDBJ whole genome shotgun (WGS) entry which is preliminary data.</text>
</comment>
<dbReference type="Proteomes" id="UP000632138">
    <property type="component" value="Unassembled WGS sequence"/>
</dbReference>
<accession>A0ABS2AMA5</accession>
<feature type="domain" description="PHP" evidence="1">
    <location>
        <begin position="8"/>
        <end position="220"/>
    </location>
</feature>
<dbReference type="InterPro" id="IPR016195">
    <property type="entry name" value="Pol/histidinol_Pase-like"/>
</dbReference>
<organism evidence="2 3">
    <name type="scientific">Paractinoplanes ovalisporus</name>
    <dbReference type="NCBI Taxonomy" id="2810368"/>
    <lineage>
        <taxon>Bacteria</taxon>
        <taxon>Bacillati</taxon>
        <taxon>Actinomycetota</taxon>
        <taxon>Actinomycetes</taxon>
        <taxon>Micromonosporales</taxon>
        <taxon>Micromonosporaceae</taxon>
        <taxon>Paractinoplanes</taxon>
    </lineage>
</organism>
<proteinExistence type="predicted"/>
<keyword evidence="3" id="KW-1185">Reference proteome</keyword>
<evidence type="ECO:0000313" key="2">
    <source>
        <dbReference type="EMBL" id="MBM2620964.1"/>
    </source>
</evidence>